<protein>
    <recommendedName>
        <fullName evidence="6">Cilia- and flagella-associated protein 91</fullName>
    </recommendedName>
</protein>
<feature type="non-terminal residue" evidence="8">
    <location>
        <position position="1"/>
    </location>
</feature>
<evidence type="ECO:0000313" key="8">
    <source>
        <dbReference type="EMBL" id="CAF4489519.1"/>
    </source>
</evidence>
<evidence type="ECO:0000256" key="4">
    <source>
        <dbReference type="ARBA" id="ARBA00023273"/>
    </source>
</evidence>
<evidence type="ECO:0000256" key="3">
    <source>
        <dbReference type="ARBA" id="ARBA00023212"/>
    </source>
</evidence>
<evidence type="ECO:0000256" key="6">
    <source>
        <dbReference type="ARBA" id="ARBA00029555"/>
    </source>
</evidence>
<comment type="similarity">
    <text evidence="5">Belongs to the CFAP91 family.</text>
</comment>
<gene>
    <name evidence="8" type="ORF">QYT958_LOCUS3731</name>
</gene>
<evidence type="ECO:0000256" key="2">
    <source>
        <dbReference type="ARBA" id="ARBA00022490"/>
    </source>
</evidence>
<dbReference type="GO" id="GO:0005930">
    <property type="term" value="C:axoneme"/>
    <property type="evidence" value="ECO:0007669"/>
    <property type="project" value="UniProtKB-SubCell"/>
</dbReference>
<keyword evidence="4" id="KW-0966">Cell projection</keyword>
<dbReference type="Pfam" id="PF14738">
    <property type="entry name" value="CFAP91"/>
    <property type="match status" value="1"/>
</dbReference>
<evidence type="ECO:0000313" key="9">
    <source>
        <dbReference type="Proteomes" id="UP000663848"/>
    </source>
</evidence>
<proteinExistence type="inferred from homology"/>
<dbReference type="PANTHER" id="PTHR22455">
    <property type="entry name" value="CILIA- AND FLAGELLA-ASSOCIATED PROTEIN 91"/>
    <property type="match status" value="1"/>
</dbReference>
<keyword evidence="2" id="KW-0963">Cytoplasm</keyword>
<keyword evidence="3" id="KW-0206">Cytoskeleton</keyword>
<evidence type="ECO:0000256" key="1">
    <source>
        <dbReference type="ARBA" id="ARBA00004430"/>
    </source>
</evidence>
<dbReference type="InterPro" id="IPR026720">
    <property type="entry name" value="CFAP91"/>
</dbReference>
<dbReference type="Proteomes" id="UP000663848">
    <property type="component" value="Unassembled WGS sequence"/>
</dbReference>
<accession>A0A820URZ1</accession>
<feature type="domain" description="CFAP91" evidence="7">
    <location>
        <begin position="34"/>
        <end position="179"/>
    </location>
</feature>
<dbReference type="InterPro" id="IPR032840">
    <property type="entry name" value="CFAP91_dom"/>
</dbReference>
<dbReference type="AlphaFoldDB" id="A0A820URZ1"/>
<organism evidence="8 9">
    <name type="scientific">Rotaria socialis</name>
    <dbReference type="NCBI Taxonomy" id="392032"/>
    <lineage>
        <taxon>Eukaryota</taxon>
        <taxon>Metazoa</taxon>
        <taxon>Spiralia</taxon>
        <taxon>Gnathifera</taxon>
        <taxon>Rotifera</taxon>
        <taxon>Eurotatoria</taxon>
        <taxon>Bdelloidea</taxon>
        <taxon>Philodinida</taxon>
        <taxon>Philodinidae</taxon>
        <taxon>Rotaria</taxon>
    </lineage>
</organism>
<sequence>STEITIQENSKRYIQSKPMQNQESISYIRHIGSQTDYREESTQTDPFSPIYTISGGEHPEVFALADFIYGKGLPVTSLEISFIERLRARRQWEQDHTIDMTRTKIVIEREIRQWQIRENEIKMSQDTCHKLYKKNLHTYIKTDKDLTQYLIDFFIYRREKQLKSQYTRIDVEATRDIRRIKRMYQLRQAQINAMTSYNHLGAIGMSQHGNGCYTSLKPPWHKQSNDIITSFKNTTSKIHTPCSNLKYLIDRHFHHIQKSSFNFEEQLPQNALVVKIEELDRLMTLENNTNRKKLSHRIRNLEKAYQLIKQDKNKQLIISERKPLRFVEKIETIHDVKQLEMKPIETERHDHHRIVIVKLQNYLRNELINGLKQDQISSIDITDDNFVSSRNQIYDYLEGATIADMLNFLSQDLLRLQCEQTIHLFVLLADRYRYQREATETAYRTISIDKQKLEDHALEQSDSDIKSYIEDLILESITHTANEQGKSEIRQITETLTDLTDQINNTISNQSEIELIVSQLVYQFLLPKVQRILTKENNRNFYQHIKLPSINK</sequence>
<comment type="subcellular location">
    <subcellularLocation>
        <location evidence="1">Cytoplasm</location>
        <location evidence="1">Cytoskeleton</location>
        <location evidence="1">Cilium axoneme</location>
    </subcellularLocation>
</comment>
<evidence type="ECO:0000259" key="7">
    <source>
        <dbReference type="Pfam" id="PF14738"/>
    </source>
</evidence>
<comment type="caution">
    <text evidence="8">The sequence shown here is derived from an EMBL/GenBank/DDBJ whole genome shotgun (WGS) entry which is preliminary data.</text>
</comment>
<evidence type="ECO:0000256" key="5">
    <source>
        <dbReference type="ARBA" id="ARBA00029468"/>
    </source>
</evidence>
<dbReference type="PANTHER" id="PTHR22455:SF10">
    <property type="entry name" value="CILIA- AND FLAGELLA-ASSOCIATED PROTEIN 91"/>
    <property type="match status" value="1"/>
</dbReference>
<reference evidence="8" key="1">
    <citation type="submission" date="2021-02" db="EMBL/GenBank/DDBJ databases">
        <authorList>
            <person name="Nowell W R."/>
        </authorList>
    </citation>
    <scope>NUCLEOTIDE SEQUENCE</scope>
</reference>
<dbReference type="EMBL" id="CAJOBR010000273">
    <property type="protein sequence ID" value="CAF4489519.1"/>
    <property type="molecule type" value="Genomic_DNA"/>
</dbReference>
<name>A0A820URZ1_9BILA</name>